<gene>
    <name evidence="6" type="ORF">NE237_003892</name>
</gene>
<dbReference type="GO" id="GO:0070847">
    <property type="term" value="C:core mediator complex"/>
    <property type="evidence" value="ECO:0007669"/>
    <property type="project" value="TreeGrafter"/>
</dbReference>
<evidence type="ECO:0000313" key="6">
    <source>
        <dbReference type="EMBL" id="KAJ4970793.1"/>
    </source>
</evidence>
<dbReference type="PANTHER" id="PTHR13321">
    <property type="entry name" value="MEDIATOR OF RNA POLYMERASE II TRANSCRIPTION, SUBUNIT 18"/>
    <property type="match status" value="1"/>
</dbReference>
<dbReference type="PANTHER" id="PTHR13321:SF2">
    <property type="entry name" value="MEDIATOR OF RNA POLYMERASE II TRANSCRIPTION SUBUNIT 18"/>
    <property type="match status" value="1"/>
</dbReference>
<name>A0A9Q0KHN6_9MAGN</name>
<protein>
    <submittedName>
        <fullName evidence="6">Uncharacterized protein</fullName>
    </submittedName>
</protein>
<evidence type="ECO:0000313" key="7">
    <source>
        <dbReference type="Proteomes" id="UP001141806"/>
    </source>
</evidence>
<dbReference type="EMBL" id="JAMYWD010000005">
    <property type="protein sequence ID" value="KAJ4970793.1"/>
    <property type="molecule type" value="Genomic_DNA"/>
</dbReference>
<dbReference type="GO" id="GO:0016592">
    <property type="term" value="C:mediator complex"/>
    <property type="evidence" value="ECO:0007669"/>
    <property type="project" value="InterPro"/>
</dbReference>
<evidence type="ECO:0000256" key="2">
    <source>
        <dbReference type="ARBA" id="ARBA00009814"/>
    </source>
</evidence>
<reference evidence="6" key="1">
    <citation type="journal article" date="2023" name="Plant J.">
        <title>The genome of the king protea, Protea cynaroides.</title>
        <authorList>
            <person name="Chang J."/>
            <person name="Duong T.A."/>
            <person name="Schoeman C."/>
            <person name="Ma X."/>
            <person name="Roodt D."/>
            <person name="Barker N."/>
            <person name="Li Z."/>
            <person name="Van de Peer Y."/>
            <person name="Mizrachi E."/>
        </authorList>
    </citation>
    <scope>NUCLEOTIDE SEQUENCE</scope>
    <source>
        <tissue evidence="6">Young leaves</tissue>
    </source>
</reference>
<evidence type="ECO:0000256" key="5">
    <source>
        <dbReference type="ARBA" id="ARBA00023242"/>
    </source>
</evidence>
<keyword evidence="3" id="KW-0805">Transcription regulation</keyword>
<dbReference type="GO" id="GO:0003712">
    <property type="term" value="F:transcription coregulator activity"/>
    <property type="evidence" value="ECO:0007669"/>
    <property type="project" value="InterPro"/>
</dbReference>
<dbReference type="InterPro" id="IPR019095">
    <property type="entry name" value="Mediator_Med18"/>
</dbReference>
<dbReference type="OrthoDB" id="1998646at2759"/>
<keyword evidence="4" id="KW-0804">Transcription</keyword>
<evidence type="ECO:0000256" key="3">
    <source>
        <dbReference type="ARBA" id="ARBA00023015"/>
    </source>
</evidence>
<proteinExistence type="inferred from homology"/>
<sequence length="132" mass="14301">MVEREMISYDHELCLKSAPGLGVVASEVRLLCDLEQLEPTWTVQHVGGTMRGAGADQISILISVTVTLVNKMPKLYAIDDAVPVTPGIQLVEVTAPASPENYIEVVAAVLAFVNILHKVGWTWTVVGWMSSI</sequence>
<dbReference type="AlphaFoldDB" id="A0A9Q0KHN6"/>
<keyword evidence="5" id="KW-0539">Nucleus</keyword>
<dbReference type="GO" id="GO:0006357">
    <property type="term" value="P:regulation of transcription by RNA polymerase II"/>
    <property type="evidence" value="ECO:0007669"/>
    <property type="project" value="InterPro"/>
</dbReference>
<dbReference type="GO" id="GO:0006369">
    <property type="term" value="P:termination of RNA polymerase II transcription"/>
    <property type="evidence" value="ECO:0007669"/>
    <property type="project" value="TreeGrafter"/>
</dbReference>
<comment type="similarity">
    <text evidence="2">Belongs to the Mediator complex subunit 18 family.</text>
</comment>
<organism evidence="6 7">
    <name type="scientific">Protea cynaroides</name>
    <dbReference type="NCBI Taxonomy" id="273540"/>
    <lineage>
        <taxon>Eukaryota</taxon>
        <taxon>Viridiplantae</taxon>
        <taxon>Streptophyta</taxon>
        <taxon>Embryophyta</taxon>
        <taxon>Tracheophyta</taxon>
        <taxon>Spermatophyta</taxon>
        <taxon>Magnoliopsida</taxon>
        <taxon>Proteales</taxon>
        <taxon>Proteaceae</taxon>
        <taxon>Protea</taxon>
    </lineage>
</organism>
<evidence type="ECO:0000256" key="4">
    <source>
        <dbReference type="ARBA" id="ARBA00023163"/>
    </source>
</evidence>
<dbReference type="Proteomes" id="UP001141806">
    <property type="component" value="Unassembled WGS sequence"/>
</dbReference>
<comment type="subcellular location">
    <subcellularLocation>
        <location evidence="1">Nucleus</location>
    </subcellularLocation>
</comment>
<evidence type="ECO:0000256" key="1">
    <source>
        <dbReference type="ARBA" id="ARBA00004123"/>
    </source>
</evidence>
<accession>A0A9Q0KHN6</accession>
<comment type="caution">
    <text evidence="6">The sequence shown here is derived from an EMBL/GenBank/DDBJ whole genome shotgun (WGS) entry which is preliminary data.</text>
</comment>
<keyword evidence="7" id="KW-1185">Reference proteome</keyword>